<accession>A0A419S7D1</accession>
<comment type="similarity">
    <text evidence="2">Belongs to the YjiK family.</text>
</comment>
<reference evidence="5 6" key="1">
    <citation type="submission" date="2016-07" db="EMBL/GenBank/DDBJ databases">
        <title>Genome of Pelobium manganitolerans.</title>
        <authorList>
            <person name="Wu S."/>
            <person name="Wang G."/>
        </authorList>
    </citation>
    <scope>NUCLEOTIDE SEQUENCE [LARGE SCALE GENOMIC DNA]</scope>
    <source>
        <strain evidence="5 6">YS-25</strain>
    </source>
</reference>
<name>A0A419S7D1_9SPHI</name>
<dbReference type="InterPro" id="IPR009722">
    <property type="entry name" value="YjiK/CarP"/>
</dbReference>
<keyword evidence="4" id="KW-0472">Membrane</keyword>
<dbReference type="EMBL" id="MBTA01000012">
    <property type="protein sequence ID" value="RKD17191.1"/>
    <property type="molecule type" value="Genomic_DNA"/>
</dbReference>
<gene>
    <name evidence="5" type="ORF">BCY91_03360</name>
</gene>
<dbReference type="Proteomes" id="UP000283433">
    <property type="component" value="Unassembled WGS sequence"/>
</dbReference>
<evidence type="ECO:0000313" key="6">
    <source>
        <dbReference type="Proteomes" id="UP000283433"/>
    </source>
</evidence>
<keyword evidence="3" id="KW-1003">Cell membrane</keyword>
<proteinExistence type="inferred from homology"/>
<dbReference type="Gene3D" id="2.120.10.30">
    <property type="entry name" value="TolB, C-terminal domain"/>
    <property type="match status" value="1"/>
</dbReference>
<dbReference type="AlphaFoldDB" id="A0A419S7D1"/>
<comment type="caution">
    <text evidence="5">The sequence shown here is derived from an EMBL/GenBank/DDBJ whole genome shotgun (WGS) entry which is preliminary data.</text>
</comment>
<keyword evidence="6" id="KW-1185">Reference proteome</keyword>
<evidence type="ECO:0000256" key="1">
    <source>
        <dbReference type="ARBA" id="ARBA00004236"/>
    </source>
</evidence>
<evidence type="ECO:0000256" key="2">
    <source>
        <dbReference type="ARBA" id="ARBA00009852"/>
    </source>
</evidence>
<sequence length="308" mass="35026">MFIINWLTNLNPKMNKLLLAFLIIACASCKNKKERDERKGPVLDSVSNVIEVPKDLKEISDLTFVSDSLVAAIEDEKGILYFFDLSSKKIVREFVFADDGDYEDLAQKGDTMYVVKANGTIYEIAKFMSEHPQVTYYKTPLKSKHDVEGLAYDAKNNRLLLSVKEKNLDKNHDEKEFKSIYQFTLKDMKFHEEPAIKIYLKDIEAQFKGDELLEASKDFLKAIGNKNLNEVIKPSALAFHPKTGQLYVLSSINKFILVLNADGSFSSVKRFNGAEFIQPEGIAFNAKNELYISNEGRNKKGNIVKLID</sequence>
<evidence type="ECO:0000313" key="5">
    <source>
        <dbReference type="EMBL" id="RKD17191.1"/>
    </source>
</evidence>
<dbReference type="SUPFAM" id="SSF63825">
    <property type="entry name" value="YWTD domain"/>
    <property type="match status" value="1"/>
</dbReference>
<comment type="subcellular location">
    <subcellularLocation>
        <location evidence="1">Cell membrane</location>
    </subcellularLocation>
</comment>
<evidence type="ECO:0008006" key="7">
    <source>
        <dbReference type="Google" id="ProtNLM"/>
    </source>
</evidence>
<dbReference type="Pfam" id="PF06977">
    <property type="entry name" value="SdiA-regulated"/>
    <property type="match status" value="1"/>
</dbReference>
<dbReference type="InterPro" id="IPR011042">
    <property type="entry name" value="6-blade_b-propeller_TolB-like"/>
</dbReference>
<dbReference type="GO" id="GO:0005886">
    <property type="term" value="C:plasma membrane"/>
    <property type="evidence" value="ECO:0007669"/>
    <property type="project" value="UniProtKB-SubCell"/>
</dbReference>
<evidence type="ECO:0000256" key="3">
    <source>
        <dbReference type="ARBA" id="ARBA00022475"/>
    </source>
</evidence>
<protein>
    <recommendedName>
        <fullName evidence="7">SdiA-regulated family protein</fullName>
    </recommendedName>
</protein>
<organism evidence="5 6">
    <name type="scientific">Pelobium manganitolerans</name>
    <dbReference type="NCBI Taxonomy" id="1842495"/>
    <lineage>
        <taxon>Bacteria</taxon>
        <taxon>Pseudomonadati</taxon>
        <taxon>Bacteroidota</taxon>
        <taxon>Sphingobacteriia</taxon>
        <taxon>Sphingobacteriales</taxon>
        <taxon>Sphingobacteriaceae</taxon>
        <taxon>Pelobium</taxon>
    </lineage>
</organism>
<evidence type="ECO:0000256" key="4">
    <source>
        <dbReference type="ARBA" id="ARBA00023136"/>
    </source>
</evidence>